<feature type="binding site" evidence="3">
    <location>
        <position position="124"/>
    </location>
    <ligand>
        <name>Mg(2+)</name>
        <dbReference type="ChEBI" id="CHEBI:18420"/>
        <label>1</label>
    </ligand>
</feature>
<dbReference type="InterPro" id="IPR005502">
    <property type="entry name" value="Ribosyl_crysJ1"/>
</dbReference>
<reference evidence="4 5" key="1">
    <citation type="submission" date="2018-03" db="EMBL/GenBank/DDBJ databases">
        <title>Genomic Encyclopedia of Archaeal and Bacterial Type Strains, Phase II (KMG-II): from individual species to whole genera.</title>
        <authorList>
            <person name="Goeker M."/>
        </authorList>
    </citation>
    <scope>NUCLEOTIDE SEQUENCE [LARGE SCALE GENOMIC DNA]</scope>
    <source>
        <strain evidence="4 5">DSM 44889</strain>
    </source>
</reference>
<comment type="similarity">
    <text evidence="1">Belongs to the ADP-ribosylglycohydrolase family.</text>
</comment>
<dbReference type="Pfam" id="PF03747">
    <property type="entry name" value="ADP_ribosyl_GH"/>
    <property type="match status" value="1"/>
</dbReference>
<dbReference type="GO" id="GO:0016787">
    <property type="term" value="F:hydrolase activity"/>
    <property type="evidence" value="ECO:0007669"/>
    <property type="project" value="UniProtKB-KW"/>
</dbReference>
<sequence length="185" mass="19488">MRTGIVGLTRLHDRDATARAARAVAELTHADPDAGDSCVLWCEAVRVAVLEGRLDVESGLDLLPASRRDLWASRLSAAARGERDRGASNGWTVAALQDAWTAISSTPSHHLEPALHAAVRTGNDTDTVAAIAGALLGARWGASSVPAPWRELVHGIGRRRAADLERLAIQTAQFGEVPSASPLAP</sequence>
<dbReference type="Proteomes" id="UP000245469">
    <property type="component" value="Unassembled WGS sequence"/>
</dbReference>
<protein>
    <submittedName>
        <fullName evidence="4">ADP-ribosylglycohydrolase</fullName>
    </submittedName>
</protein>
<comment type="cofactor">
    <cofactor evidence="3">
        <name>Mg(2+)</name>
        <dbReference type="ChEBI" id="CHEBI:18420"/>
    </cofactor>
    <text evidence="3">Binds 2 magnesium ions per subunit.</text>
</comment>
<dbReference type="SUPFAM" id="SSF101478">
    <property type="entry name" value="ADP-ribosylglycohydrolase"/>
    <property type="match status" value="1"/>
</dbReference>
<dbReference type="AlphaFoldDB" id="A0A315ZP09"/>
<name>A0A315ZP09_9ACTN</name>
<feature type="binding site" evidence="3">
    <location>
        <position position="126"/>
    </location>
    <ligand>
        <name>Mg(2+)</name>
        <dbReference type="ChEBI" id="CHEBI:18420"/>
        <label>1</label>
    </ligand>
</feature>
<keyword evidence="3" id="KW-0479">Metal-binding</keyword>
<evidence type="ECO:0000313" key="4">
    <source>
        <dbReference type="EMBL" id="PWJ46853.1"/>
    </source>
</evidence>
<gene>
    <name evidence="4" type="ORF">BXY45_1458</name>
</gene>
<dbReference type="GO" id="GO:0046872">
    <property type="term" value="F:metal ion binding"/>
    <property type="evidence" value="ECO:0007669"/>
    <property type="project" value="UniProtKB-KW"/>
</dbReference>
<evidence type="ECO:0000256" key="2">
    <source>
        <dbReference type="ARBA" id="ARBA00022801"/>
    </source>
</evidence>
<evidence type="ECO:0000256" key="1">
    <source>
        <dbReference type="ARBA" id="ARBA00010702"/>
    </source>
</evidence>
<dbReference type="EMBL" id="QGDQ01000045">
    <property type="protein sequence ID" value="PWJ46853.1"/>
    <property type="molecule type" value="Genomic_DNA"/>
</dbReference>
<dbReference type="InterPro" id="IPR036705">
    <property type="entry name" value="Ribosyl_crysJ1_sf"/>
</dbReference>
<comment type="caution">
    <text evidence="4">The sequence shown here is derived from an EMBL/GenBank/DDBJ whole genome shotgun (WGS) entry which is preliminary data.</text>
</comment>
<feature type="binding site" evidence="3">
    <location>
        <position position="127"/>
    </location>
    <ligand>
        <name>Mg(2+)</name>
        <dbReference type="ChEBI" id="CHEBI:18420"/>
        <label>1</label>
    </ligand>
</feature>
<dbReference type="Gene3D" id="1.10.4080.10">
    <property type="entry name" value="ADP-ribosylation/Crystallin J1"/>
    <property type="match status" value="1"/>
</dbReference>
<organism evidence="4 5">
    <name type="scientific">Quadrisphaera granulorum</name>
    <dbReference type="NCBI Taxonomy" id="317664"/>
    <lineage>
        <taxon>Bacteria</taxon>
        <taxon>Bacillati</taxon>
        <taxon>Actinomycetota</taxon>
        <taxon>Actinomycetes</taxon>
        <taxon>Kineosporiales</taxon>
        <taxon>Kineosporiaceae</taxon>
        <taxon>Quadrisphaera</taxon>
    </lineage>
</organism>
<evidence type="ECO:0000256" key="3">
    <source>
        <dbReference type="PIRSR" id="PIRSR605502-1"/>
    </source>
</evidence>
<keyword evidence="2 4" id="KW-0378">Hydrolase</keyword>
<proteinExistence type="inferred from homology"/>
<dbReference type="PANTHER" id="PTHR16222">
    <property type="entry name" value="ADP-RIBOSYLGLYCOHYDROLASE"/>
    <property type="match status" value="1"/>
</dbReference>
<dbReference type="PANTHER" id="PTHR16222:SF24">
    <property type="entry name" value="ADP-RIBOSYLHYDROLASE ARH3"/>
    <property type="match status" value="1"/>
</dbReference>
<keyword evidence="3" id="KW-0460">Magnesium</keyword>
<keyword evidence="5" id="KW-1185">Reference proteome</keyword>
<accession>A0A315ZP09</accession>
<dbReference type="InterPro" id="IPR050792">
    <property type="entry name" value="ADP-ribosylglycohydrolase"/>
</dbReference>
<evidence type="ECO:0000313" key="5">
    <source>
        <dbReference type="Proteomes" id="UP000245469"/>
    </source>
</evidence>